<dbReference type="PANTHER" id="PTHR46929">
    <property type="entry name" value="EXPRESSED PROTEIN"/>
    <property type="match status" value="1"/>
</dbReference>
<name>A0A5A7P9R4_STRAF</name>
<dbReference type="PANTHER" id="PTHR46929:SF3">
    <property type="entry name" value="MYB_SANT-LIKE DOMAIN-CONTAINING PROTEIN"/>
    <property type="match status" value="1"/>
</dbReference>
<organism evidence="2 3">
    <name type="scientific">Striga asiatica</name>
    <name type="common">Asiatic witchweed</name>
    <name type="synonym">Buchnera asiatica</name>
    <dbReference type="NCBI Taxonomy" id="4170"/>
    <lineage>
        <taxon>Eukaryota</taxon>
        <taxon>Viridiplantae</taxon>
        <taxon>Streptophyta</taxon>
        <taxon>Embryophyta</taxon>
        <taxon>Tracheophyta</taxon>
        <taxon>Spermatophyta</taxon>
        <taxon>Magnoliopsida</taxon>
        <taxon>eudicotyledons</taxon>
        <taxon>Gunneridae</taxon>
        <taxon>Pentapetalae</taxon>
        <taxon>asterids</taxon>
        <taxon>lamiids</taxon>
        <taxon>Lamiales</taxon>
        <taxon>Orobanchaceae</taxon>
        <taxon>Buchnereae</taxon>
        <taxon>Striga</taxon>
    </lineage>
</organism>
<reference evidence="3" key="1">
    <citation type="journal article" date="2019" name="Curr. Biol.">
        <title>Genome Sequence of Striga asiatica Provides Insight into the Evolution of Plant Parasitism.</title>
        <authorList>
            <person name="Yoshida S."/>
            <person name="Kim S."/>
            <person name="Wafula E.K."/>
            <person name="Tanskanen J."/>
            <person name="Kim Y.M."/>
            <person name="Honaas L."/>
            <person name="Yang Z."/>
            <person name="Spallek T."/>
            <person name="Conn C.E."/>
            <person name="Ichihashi Y."/>
            <person name="Cheong K."/>
            <person name="Cui S."/>
            <person name="Der J.P."/>
            <person name="Gundlach H."/>
            <person name="Jiao Y."/>
            <person name="Hori C."/>
            <person name="Ishida J.K."/>
            <person name="Kasahara H."/>
            <person name="Kiba T."/>
            <person name="Kim M.S."/>
            <person name="Koo N."/>
            <person name="Laohavisit A."/>
            <person name="Lee Y.H."/>
            <person name="Lumba S."/>
            <person name="McCourt P."/>
            <person name="Mortimer J.C."/>
            <person name="Mutuku J.M."/>
            <person name="Nomura T."/>
            <person name="Sasaki-Sekimoto Y."/>
            <person name="Seto Y."/>
            <person name="Wang Y."/>
            <person name="Wakatake T."/>
            <person name="Sakakibara H."/>
            <person name="Demura T."/>
            <person name="Yamaguchi S."/>
            <person name="Yoneyama K."/>
            <person name="Manabe R.I."/>
            <person name="Nelson D.C."/>
            <person name="Schulman A.H."/>
            <person name="Timko M.P."/>
            <person name="dePamphilis C.W."/>
            <person name="Choi D."/>
            <person name="Shirasu K."/>
        </authorList>
    </citation>
    <scope>NUCLEOTIDE SEQUENCE [LARGE SCALE GENOMIC DNA]</scope>
    <source>
        <strain evidence="3">cv. UVA1</strain>
    </source>
</reference>
<feature type="compositionally biased region" description="Polar residues" evidence="1">
    <location>
        <begin position="8"/>
        <end position="21"/>
    </location>
</feature>
<dbReference type="EMBL" id="BKCP01003780">
    <property type="protein sequence ID" value="GER29377.1"/>
    <property type="molecule type" value="Genomic_DNA"/>
</dbReference>
<evidence type="ECO:0000313" key="3">
    <source>
        <dbReference type="Proteomes" id="UP000325081"/>
    </source>
</evidence>
<dbReference type="Proteomes" id="UP000325081">
    <property type="component" value="Unassembled WGS sequence"/>
</dbReference>
<evidence type="ECO:0000256" key="1">
    <source>
        <dbReference type="SAM" id="MobiDB-lite"/>
    </source>
</evidence>
<dbReference type="AlphaFoldDB" id="A0A5A7P9R4"/>
<feature type="non-terminal residue" evidence="2">
    <location>
        <position position="264"/>
    </location>
</feature>
<sequence length="264" mass="29954">MDDKESMNNKMNKGTKASMSINTKTSKRSFSAYDASTDHAAVEVKHKQSYVSWNKEMDSNLAFILTEQMALGHKCDGDTWKPQALHAVVTLKSWKKHFNVVSDIQTNQSGFAWDEDRKMIVVTSDESSSWAAYVESHPDAKGMQNKMIGNWDDIVLLCGRARARTSSSTDSNLEKKTKFKKDSLAEVVGVIATSFQEYLARKKQEEKPNGIEIHEVVSVIPGLTCEEVFKAVRKLMNSDLEEFKLLKALPEEKKQEWIYYLINS</sequence>
<proteinExistence type="predicted"/>
<feature type="region of interest" description="Disordered" evidence="1">
    <location>
        <begin position="1"/>
        <end position="21"/>
    </location>
</feature>
<dbReference type="OrthoDB" id="1749128at2759"/>
<gene>
    <name evidence="2" type="ORF">STAS_05236</name>
</gene>
<accession>A0A5A7P9R4</accession>
<keyword evidence="3" id="KW-1185">Reference proteome</keyword>
<protein>
    <submittedName>
        <fullName evidence="2">Myeloid differentiation primary response protein MyD88</fullName>
    </submittedName>
</protein>
<comment type="caution">
    <text evidence="2">The sequence shown here is derived from an EMBL/GenBank/DDBJ whole genome shotgun (WGS) entry which is preliminary data.</text>
</comment>
<evidence type="ECO:0000313" key="2">
    <source>
        <dbReference type="EMBL" id="GER29377.1"/>
    </source>
</evidence>